<dbReference type="AlphaFoldDB" id="A0A371X8P5"/>
<feature type="transmembrane region" description="Helical" evidence="5">
    <location>
        <begin position="48"/>
        <end position="71"/>
    </location>
</feature>
<comment type="subcellular location">
    <subcellularLocation>
        <location evidence="1">Membrane</location>
        <topology evidence="1">Multi-pass membrane protein</topology>
    </subcellularLocation>
</comment>
<keyword evidence="2 5" id="KW-0812">Transmembrane</keyword>
<evidence type="ECO:0000256" key="4">
    <source>
        <dbReference type="ARBA" id="ARBA00023136"/>
    </source>
</evidence>
<dbReference type="PANTHER" id="PTHR37422">
    <property type="entry name" value="TEICHURONIC ACID BIOSYNTHESIS PROTEIN TUAE"/>
    <property type="match status" value="1"/>
</dbReference>
<organism evidence="7 8">
    <name type="scientific">Fulvimarina endophytica</name>
    <dbReference type="NCBI Taxonomy" id="2293836"/>
    <lineage>
        <taxon>Bacteria</taxon>
        <taxon>Pseudomonadati</taxon>
        <taxon>Pseudomonadota</taxon>
        <taxon>Alphaproteobacteria</taxon>
        <taxon>Hyphomicrobiales</taxon>
        <taxon>Aurantimonadaceae</taxon>
        <taxon>Fulvimarina</taxon>
    </lineage>
</organism>
<proteinExistence type="predicted"/>
<evidence type="ECO:0000256" key="5">
    <source>
        <dbReference type="SAM" id="Phobius"/>
    </source>
</evidence>
<feature type="transmembrane region" description="Helical" evidence="5">
    <location>
        <begin position="192"/>
        <end position="207"/>
    </location>
</feature>
<evidence type="ECO:0000256" key="2">
    <source>
        <dbReference type="ARBA" id="ARBA00022692"/>
    </source>
</evidence>
<feature type="transmembrane region" description="Helical" evidence="5">
    <location>
        <begin position="169"/>
        <end position="186"/>
    </location>
</feature>
<feature type="transmembrane region" description="Helical" evidence="5">
    <location>
        <begin position="12"/>
        <end position="36"/>
    </location>
</feature>
<accession>A0A371X8P5</accession>
<dbReference type="PANTHER" id="PTHR37422:SF13">
    <property type="entry name" value="LIPOPOLYSACCHARIDE BIOSYNTHESIS PROTEIN PA4999-RELATED"/>
    <property type="match status" value="1"/>
</dbReference>
<comment type="caution">
    <text evidence="7">The sequence shown here is derived from an EMBL/GenBank/DDBJ whole genome shotgun (WGS) entry which is preliminary data.</text>
</comment>
<dbReference type="EMBL" id="QURL01000002">
    <property type="protein sequence ID" value="RFC65434.1"/>
    <property type="molecule type" value="Genomic_DNA"/>
</dbReference>
<dbReference type="RefSeq" id="WP_147307889.1">
    <property type="nucleotide sequence ID" value="NZ_QURL01000002.1"/>
</dbReference>
<feature type="transmembrane region" description="Helical" evidence="5">
    <location>
        <begin position="143"/>
        <end position="162"/>
    </location>
</feature>
<protein>
    <submittedName>
        <fullName evidence="7">O-antigen ligase domain-containing protein</fullName>
    </submittedName>
</protein>
<reference evidence="7 8" key="1">
    <citation type="submission" date="2018-08" db="EMBL/GenBank/DDBJ databases">
        <title>Fulvimarina sp. 85, whole genome shotgun sequence.</title>
        <authorList>
            <person name="Tuo L."/>
        </authorList>
    </citation>
    <scope>NUCLEOTIDE SEQUENCE [LARGE SCALE GENOMIC DNA]</scope>
    <source>
        <strain evidence="7 8">85</strain>
    </source>
</reference>
<dbReference type="InterPro" id="IPR051533">
    <property type="entry name" value="WaaL-like"/>
</dbReference>
<keyword evidence="8" id="KW-1185">Reference proteome</keyword>
<keyword evidence="7" id="KW-0436">Ligase</keyword>
<feature type="domain" description="O-antigen ligase-related" evidence="6">
    <location>
        <begin position="178"/>
        <end position="337"/>
    </location>
</feature>
<evidence type="ECO:0000313" key="7">
    <source>
        <dbReference type="EMBL" id="RFC65434.1"/>
    </source>
</evidence>
<name>A0A371X8P5_9HYPH</name>
<evidence type="ECO:0000259" key="6">
    <source>
        <dbReference type="Pfam" id="PF04932"/>
    </source>
</evidence>
<feature type="transmembrane region" description="Helical" evidence="5">
    <location>
        <begin position="361"/>
        <end position="382"/>
    </location>
</feature>
<dbReference type="InterPro" id="IPR007016">
    <property type="entry name" value="O-antigen_ligase-rel_domated"/>
</dbReference>
<feature type="transmembrane region" description="Helical" evidence="5">
    <location>
        <begin position="321"/>
        <end position="349"/>
    </location>
</feature>
<evidence type="ECO:0000256" key="3">
    <source>
        <dbReference type="ARBA" id="ARBA00022989"/>
    </source>
</evidence>
<keyword evidence="4 5" id="KW-0472">Membrane</keyword>
<dbReference type="GO" id="GO:0016874">
    <property type="term" value="F:ligase activity"/>
    <property type="evidence" value="ECO:0007669"/>
    <property type="project" value="UniProtKB-KW"/>
</dbReference>
<dbReference type="Proteomes" id="UP000264310">
    <property type="component" value="Unassembled WGS sequence"/>
</dbReference>
<gene>
    <name evidence="7" type="ORF">DYI37_06350</name>
</gene>
<feature type="transmembrane region" description="Helical" evidence="5">
    <location>
        <begin position="227"/>
        <end position="246"/>
    </location>
</feature>
<feature type="transmembrane region" description="Helical" evidence="5">
    <location>
        <begin position="83"/>
        <end position="100"/>
    </location>
</feature>
<feature type="transmembrane region" description="Helical" evidence="5">
    <location>
        <begin position="109"/>
        <end position="131"/>
    </location>
</feature>
<dbReference type="Pfam" id="PF04932">
    <property type="entry name" value="Wzy_C"/>
    <property type="match status" value="1"/>
</dbReference>
<dbReference type="GO" id="GO:0016020">
    <property type="term" value="C:membrane"/>
    <property type="evidence" value="ECO:0007669"/>
    <property type="project" value="UniProtKB-SubCell"/>
</dbReference>
<sequence>MAERNPNAIALSFALVPIAGSLAGFVYVLLVCWAAISLVVGRLKWRSFGAAAPILWSHVAFFAVLFLVDLIKADPVVALREAGLRLFFLMPLIAVHRVAISDPRRVFDAVFKGAVIGGLLVPVVAFGQMIVTGEPRAAGLAGNAGPFSIVCLLTAGLAALALEGRRTPIFNALALLATAGASLGVVLSGMRGAWPALFIVLALVLWFRRGEIASSWRGSSLRRRLMVALSGLAVLAAVVVTGYGVALDRIAQFVTDFRQLATDADIASSLSLRAEMYQAGVEAYLDAPLIGVGKPGLWDALKPHLGAAFDGSYGFSHLHNIFLTVGVQAGLLGLLALVAMLSAPILCAYRTRMRPAGRVRLAAALVLVIAYLVPGLTNIMFFHDILDAVWALSIWTIAGTIMSEDRDIGVDPQEARA</sequence>
<evidence type="ECO:0000256" key="1">
    <source>
        <dbReference type="ARBA" id="ARBA00004141"/>
    </source>
</evidence>
<keyword evidence="3 5" id="KW-1133">Transmembrane helix</keyword>
<evidence type="ECO:0000313" key="8">
    <source>
        <dbReference type="Proteomes" id="UP000264310"/>
    </source>
</evidence>